<name>A0A9Q1QHM6_9CARY</name>
<sequence>MPAFSVAGGAASTGLLADGDFFSLPKNSITPFYLGFVRFLFLCSMQLLILSLLSSMVLLVGVVSMMKGGSKRFVAVESKSFDLVVEGRGEDVLVLTITMNAEKEEGAAPWLLSRCGFIGELAALLQSFAAIVTSPAHVALPSSSPVAFSSLDDTSATPNDRLLSEGRTECLDLLCACKGCAPPALELEMFDAPRFEADVVSHSNDLSKAPLECVFSEGCMLVISSVPSGPLLYVGSSLALVTLPECK</sequence>
<feature type="transmembrane region" description="Helical" evidence="1">
    <location>
        <begin position="33"/>
        <end position="63"/>
    </location>
</feature>
<keyword evidence="1" id="KW-0812">Transmembrane</keyword>
<evidence type="ECO:0008006" key="4">
    <source>
        <dbReference type="Google" id="ProtNLM"/>
    </source>
</evidence>
<evidence type="ECO:0000313" key="3">
    <source>
        <dbReference type="Proteomes" id="UP001153076"/>
    </source>
</evidence>
<keyword evidence="1" id="KW-1133">Transmembrane helix</keyword>
<proteinExistence type="predicted"/>
<protein>
    <recommendedName>
        <fullName evidence="4">Transmembrane protein</fullName>
    </recommendedName>
</protein>
<evidence type="ECO:0000256" key="1">
    <source>
        <dbReference type="SAM" id="Phobius"/>
    </source>
</evidence>
<reference evidence="2" key="1">
    <citation type="submission" date="2022-04" db="EMBL/GenBank/DDBJ databases">
        <title>Carnegiea gigantea Genome sequencing and assembly v2.</title>
        <authorList>
            <person name="Copetti D."/>
            <person name="Sanderson M.J."/>
            <person name="Burquez A."/>
            <person name="Wojciechowski M.F."/>
        </authorList>
    </citation>
    <scope>NUCLEOTIDE SEQUENCE</scope>
    <source>
        <strain evidence="2">SGP5-SGP5p</strain>
        <tissue evidence="2">Aerial part</tissue>
    </source>
</reference>
<dbReference type="AlphaFoldDB" id="A0A9Q1QHM6"/>
<comment type="caution">
    <text evidence="2">The sequence shown here is derived from an EMBL/GenBank/DDBJ whole genome shotgun (WGS) entry which is preliminary data.</text>
</comment>
<keyword evidence="1" id="KW-0472">Membrane</keyword>
<evidence type="ECO:0000313" key="2">
    <source>
        <dbReference type="EMBL" id="KAJ8442527.1"/>
    </source>
</evidence>
<dbReference type="EMBL" id="JAKOGI010000140">
    <property type="protein sequence ID" value="KAJ8442527.1"/>
    <property type="molecule type" value="Genomic_DNA"/>
</dbReference>
<accession>A0A9Q1QHM6</accession>
<dbReference type="Proteomes" id="UP001153076">
    <property type="component" value="Unassembled WGS sequence"/>
</dbReference>
<organism evidence="2 3">
    <name type="scientific">Carnegiea gigantea</name>
    <dbReference type="NCBI Taxonomy" id="171969"/>
    <lineage>
        <taxon>Eukaryota</taxon>
        <taxon>Viridiplantae</taxon>
        <taxon>Streptophyta</taxon>
        <taxon>Embryophyta</taxon>
        <taxon>Tracheophyta</taxon>
        <taxon>Spermatophyta</taxon>
        <taxon>Magnoliopsida</taxon>
        <taxon>eudicotyledons</taxon>
        <taxon>Gunneridae</taxon>
        <taxon>Pentapetalae</taxon>
        <taxon>Caryophyllales</taxon>
        <taxon>Cactineae</taxon>
        <taxon>Cactaceae</taxon>
        <taxon>Cactoideae</taxon>
        <taxon>Echinocereeae</taxon>
        <taxon>Carnegiea</taxon>
    </lineage>
</organism>
<keyword evidence="3" id="KW-1185">Reference proteome</keyword>
<gene>
    <name evidence="2" type="ORF">Cgig2_022410</name>
</gene>